<dbReference type="InterPro" id="IPR001854">
    <property type="entry name" value="Ribosomal_uL29"/>
</dbReference>
<evidence type="ECO:0000256" key="5">
    <source>
        <dbReference type="ARBA" id="ARBA00035476"/>
    </source>
</evidence>
<name>A0A381Y6T7_9ZZZZ</name>
<organism evidence="6">
    <name type="scientific">marine metagenome</name>
    <dbReference type="NCBI Taxonomy" id="408172"/>
    <lineage>
        <taxon>unclassified sequences</taxon>
        <taxon>metagenomes</taxon>
        <taxon>ecological metagenomes</taxon>
    </lineage>
</organism>
<dbReference type="Gene3D" id="1.10.287.310">
    <property type="match status" value="1"/>
</dbReference>
<dbReference type="InterPro" id="IPR036049">
    <property type="entry name" value="Ribosomal_uL29_sf"/>
</dbReference>
<dbReference type="CDD" id="cd00427">
    <property type="entry name" value="Ribosomal_L29_HIP"/>
    <property type="match status" value="1"/>
</dbReference>
<dbReference type="PANTHER" id="PTHR10916">
    <property type="entry name" value="60S RIBOSOMAL PROTEIN L35/50S RIBOSOMAL PROTEIN L29"/>
    <property type="match status" value="1"/>
</dbReference>
<evidence type="ECO:0000256" key="3">
    <source>
        <dbReference type="ARBA" id="ARBA00023274"/>
    </source>
</evidence>
<reference evidence="6" key="1">
    <citation type="submission" date="2018-05" db="EMBL/GenBank/DDBJ databases">
        <authorList>
            <person name="Lanie J.A."/>
            <person name="Ng W.-L."/>
            <person name="Kazmierczak K.M."/>
            <person name="Andrzejewski T.M."/>
            <person name="Davidsen T.M."/>
            <person name="Wayne K.J."/>
            <person name="Tettelin H."/>
            <person name="Glass J.I."/>
            <person name="Rusch D."/>
            <person name="Podicherti R."/>
            <person name="Tsui H.-C.T."/>
            <person name="Winkler M.E."/>
        </authorList>
    </citation>
    <scope>NUCLEOTIDE SEQUENCE</scope>
</reference>
<keyword evidence="3" id="KW-0687">Ribonucleoprotein</keyword>
<dbReference type="GO" id="GO:0006412">
    <property type="term" value="P:translation"/>
    <property type="evidence" value="ECO:0007669"/>
    <property type="project" value="InterPro"/>
</dbReference>
<dbReference type="SUPFAM" id="SSF46561">
    <property type="entry name" value="Ribosomal protein L29 (L29p)"/>
    <property type="match status" value="1"/>
</dbReference>
<protein>
    <recommendedName>
        <fullName evidence="4">Large ribosomal subunit protein uL29</fullName>
    </recommendedName>
    <alternativeName>
        <fullName evidence="5">50S ribosomal protein L29</fullName>
    </alternativeName>
</protein>
<dbReference type="FunFam" id="1.10.287.310:FF:000001">
    <property type="entry name" value="50S ribosomal protein L29"/>
    <property type="match status" value="1"/>
</dbReference>
<gene>
    <name evidence="6" type="ORF">METZ01_LOCUS125643</name>
</gene>
<dbReference type="NCBIfam" id="TIGR00012">
    <property type="entry name" value="L29"/>
    <property type="match status" value="1"/>
</dbReference>
<evidence type="ECO:0000256" key="2">
    <source>
        <dbReference type="ARBA" id="ARBA00022980"/>
    </source>
</evidence>
<keyword evidence="2" id="KW-0689">Ribosomal protein</keyword>
<accession>A0A381Y6T7</accession>
<dbReference type="GO" id="GO:0003735">
    <property type="term" value="F:structural constituent of ribosome"/>
    <property type="evidence" value="ECO:0007669"/>
    <property type="project" value="InterPro"/>
</dbReference>
<dbReference type="Pfam" id="PF00831">
    <property type="entry name" value="Ribosomal_L29"/>
    <property type="match status" value="1"/>
</dbReference>
<dbReference type="InterPro" id="IPR050063">
    <property type="entry name" value="Ribosomal_protein_uL29"/>
</dbReference>
<dbReference type="PANTHER" id="PTHR10916:SF0">
    <property type="entry name" value="LARGE RIBOSOMAL SUBUNIT PROTEIN UL29C"/>
    <property type="match status" value="1"/>
</dbReference>
<dbReference type="EMBL" id="UINC01017532">
    <property type="protein sequence ID" value="SVA72789.1"/>
    <property type="molecule type" value="Genomic_DNA"/>
</dbReference>
<dbReference type="HAMAP" id="MF_00374">
    <property type="entry name" value="Ribosomal_uL29"/>
    <property type="match status" value="1"/>
</dbReference>
<sequence>MKVKELRDMSDAALGEKLLKIRREQFNLLMQSASGQGGRPDQRGKMRKDIARIKTLLQERSDT</sequence>
<evidence type="ECO:0000256" key="4">
    <source>
        <dbReference type="ARBA" id="ARBA00035204"/>
    </source>
</evidence>
<evidence type="ECO:0000256" key="1">
    <source>
        <dbReference type="ARBA" id="ARBA00009254"/>
    </source>
</evidence>
<dbReference type="AlphaFoldDB" id="A0A381Y6T7"/>
<comment type="similarity">
    <text evidence="1">Belongs to the universal ribosomal protein uL29 family.</text>
</comment>
<dbReference type="GO" id="GO:0022625">
    <property type="term" value="C:cytosolic large ribosomal subunit"/>
    <property type="evidence" value="ECO:0007669"/>
    <property type="project" value="TreeGrafter"/>
</dbReference>
<proteinExistence type="inferred from homology"/>
<evidence type="ECO:0000313" key="6">
    <source>
        <dbReference type="EMBL" id="SVA72789.1"/>
    </source>
</evidence>